<dbReference type="EMBL" id="JAPQKS010000003">
    <property type="protein sequence ID" value="KAJ5238751.1"/>
    <property type="molecule type" value="Genomic_DNA"/>
</dbReference>
<evidence type="ECO:0000256" key="17">
    <source>
        <dbReference type="ARBA" id="ARBA00023284"/>
    </source>
</evidence>
<keyword evidence="17" id="KW-0676">Redox-active center</keyword>
<organism evidence="22 23">
    <name type="scientific">Penicillium chermesinum</name>
    <dbReference type="NCBI Taxonomy" id="63820"/>
    <lineage>
        <taxon>Eukaryota</taxon>
        <taxon>Fungi</taxon>
        <taxon>Dikarya</taxon>
        <taxon>Ascomycota</taxon>
        <taxon>Pezizomycotina</taxon>
        <taxon>Eurotiomycetes</taxon>
        <taxon>Eurotiomycetidae</taxon>
        <taxon>Eurotiales</taxon>
        <taxon>Aspergillaceae</taxon>
        <taxon>Penicillium</taxon>
    </lineage>
</organism>
<comment type="function">
    <text evidence="18">Required for the import and folding of small cysteine-containing proteins (small Tim) in the mitochondrial intermembrane space (IMS). Forms a redox cycle with ERV1 that involves a disulfide relay system. Precursor proteins to be imported into the IMS are translocated in their reduced form into the mitochondria. The oxidized form of MIA40 forms a transient intermolecular disulfide bridge with the reduced precursor protein, resulting in oxidation of the precursor protein that now contains an intramolecular disulfide bond and is able to undergo folding in the IMS.</text>
</comment>
<evidence type="ECO:0000256" key="10">
    <source>
        <dbReference type="ARBA" id="ARBA00022968"/>
    </source>
</evidence>
<evidence type="ECO:0000256" key="1">
    <source>
        <dbReference type="ARBA" id="ARBA00001947"/>
    </source>
</evidence>
<evidence type="ECO:0000256" key="15">
    <source>
        <dbReference type="ARBA" id="ARBA00023136"/>
    </source>
</evidence>
<feature type="domain" description="CHCH" evidence="21">
    <location>
        <begin position="129"/>
        <end position="164"/>
    </location>
</feature>
<gene>
    <name evidence="22" type="ORF">N7468_003370</name>
</gene>
<evidence type="ECO:0000256" key="14">
    <source>
        <dbReference type="ARBA" id="ARBA00023128"/>
    </source>
</evidence>
<evidence type="ECO:0000256" key="13">
    <source>
        <dbReference type="ARBA" id="ARBA00023010"/>
    </source>
</evidence>
<proteinExistence type="predicted"/>
<dbReference type="FunFam" id="1.10.287.2900:FF:000002">
    <property type="entry name" value="Mitochondrial intermembrane space import and assembly protein"/>
    <property type="match status" value="1"/>
</dbReference>
<evidence type="ECO:0000256" key="19">
    <source>
        <dbReference type="ARBA" id="ARBA00033150"/>
    </source>
</evidence>
<evidence type="ECO:0000256" key="3">
    <source>
        <dbReference type="ARBA" id="ARBA00004164"/>
    </source>
</evidence>
<evidence type="ECO:0000313" key="22">
    <source>
        <dbReference type="EMBL" id="KAJ5238751.1"/>
    </source>
</evidence>
<dbReference type="InterPro" id="IPR039289">
    <property type="entry name" value="CHCHD4"/>
</dbReference>
<evidence type="ECO:0000256" key="16">
    <source>
        <dbReference type="ARBA" id="ARBA00023157"/>
    </source>
</evidence>
<evidence type="ECO:0000313" key="23">
    <source>
        <dbReference type="Proteomes" id="UP001150941"/>
    </source>
</evidence>
<keyword evidence="12" id="KW-0560">Oxidoreductase</keyword>
<keyword evidence="8" id="KW-0653">Protein transport</keyword>
<name>A0A9W9P704_9EURO</name>
<evidence type="ECO:0000256" key="6">
    <source>
        <dbReference type="ARBA" id="ARBA00022692"/>
    </source>
</evidence>
<comment type="cofactor">
    <cofactor evidence="1">
        <name>Zn(2+)</name>
        <dbReference type="ChEBI" id="CHEBI:29105"/>
    </cofactor>
</comment>
<evidence type="ECO:0000256" key="9">
    <source>
        <dbReference type="ARBA" id="ARBA00022946"/>
    </source>
</evidence>
<dbReference type="GO" id="GO:0045041">
    <property type="term" value="P:protein import into mitochondrial intermembrane space"/>
    <property type="evidence" value="ECO:0007669"/>
    <property type="project" value="InterPro"/>
</dbReference>
<sequence>MFRPATRVLARAPVATRAPASVRLISSGPAKRSSWKSYLVRLGLAGGAVYYYNTSSVFAEQPTFSALSYLKQDEQPEETRTLDSITPKIRQERTQQLEDDAGQQGAFNPETGEINWDCPCLGGMAHGPCGEEFRAAFSCFVYSEQEPKGIDCIEKFKGMQDCFRLHPDVYGAELEDDEPEEGAAAPAPIEPSAATEPSSPSESPAPADSPAAVEEVSAAIVESLPAAEEDLLVTKAAHDEGMGHETRKTEK</sequence>
<reference evidence="22" key="2">
    <citation type="journal article" date="2023" name="IMA Fungus">
        <title>Comparative genomic study of the Penicillium genus elucidates a diverse pangenome and 15 lateral gene transfer events.</title>
        <authorList>
            <person name="Petersen C."/>
            <person name="Sorensen T."/>
            <person name="Nielsen M.R."/>
            <person name="Sondergaard T.E."/>
            <person name="Sorensen J.L."/>
            <person name="Fitzpatrick D.A."/>
            <person name="Frisvad J.C."/>
            <person name="Nielsen K.L."/>
        </authorList>
    </citation>
    <scope>NUCLEOTIDE SEQUENCE</scope>
    <source>
        <strain evidence="22">IBT 19713</strain>
    </source>
</reference>
<dbReference type="GO" id="GO:0005743">
    <property type="term" value="C:mitochondrial inner membrane"/>
    <property type="evidence" value="ECO:0007669"/>
    <property type="project" value="UniProtKB-SubCell"/>
</dbReference>
<keyword evidence="6" id="KW-0812">Transmembrane</keyword>
<dbReference type="AlphaFoldDB" id="A0A9W9P704"/>
<dbReference type="RefSeq" id="XP_058331670.1">
    <property type="nucleotide sequence ID" value="XM_058472667.1"/>
</dbReference>
<dbReference type="InterPro" id="IPR010625">
    <property type="entry name" value="CHCH"/>
</dbReference>
<dbReference type="GeneID" id="83199970"/>
<dbReference type="PROSITE" id="PS51808">
    <property type="entry name" value="CHCH"/>
    <property type="match status" value="1"/>
</dbReference>
<keyword evidence="16" id="KW-1015">Disulfide bond</keyword>
<dbReference type="PANTHER" id="PTHR21622:SF0">
    <property type="entry name" value="COILED-COIL-HELIX-COILED-COIL-HELIX DOMAIN CONTAINING 4"/>
    <property type="match status" value="1"/>
</dbReference>
<dbReference type="GO" id="GO:0005758">
    <property type="term" value="C:mitochondrial intermembrane space"/>
    <property type="evidence" value="ECO:0007669"/>
    <property type="project" value="TreeGrafter"/>
</dbReference>
<keyword evidence="15" id="KW-0472">Membrane</keyword>
<dbReference type="Pfam" id="PF06747">
    <property type="entry name" value="CHCH"/>
    <property type="match status" value="1"/>
</dbReference>
<reference evidence="22" key="1">
    <citation type="submission" date="2022-11" db="EMBL/GenBank/DDBJ databases">
        <authorList>
            <person name="Petersen C."/>
        </authorList>
    </citation>
    <scope>NUCLEOTIDE SEQUENCE</scope>
    <source>
        <strain evidence="22">IBT 19713</strain>
    </source>
</reference>
<evidence type="ECO:0000256" key="2">
    <source>
        <dbReference type="ARBA" id="ARBA00001973"/>
    </source>
</evidence>
<evidence type="ECO:0000256" key="12">
    <source>
        <dbReference type="ARBA" id="ARBA00023002"/>
    </source>
</evidence>
<keyword evidence="11" id="KW-1133">Transmembrane helix</keyword>
<comment type="cofactor">
    <cofactor evidence="2">
        <name>Cu(2+)</name>
        <dbReference type="ChEBI" id="CHEBI:29036"/>
    </cofactor>
</comment>
<keyword evidence="10" id="KW-0735">Signal-anchor</keyword>
<keyword evidence="9" id="KW-0809">Transit peptide</keyword>
<evidence type="ECO:0000256" key="8">
    <source>
        <dbReference type="ARBA" id="ARBA00022927"/>
    </source>
</evidence>
<evidence type="ECO:0000256" key="11">
    <source>
        <dbReference type="ARBA" id="ARBA00022989"/>
    </source>
</evidence>
<dbReference type="Gene3D" id="1.10.287.2900">
    <property type="match status" value="1"/>
</dbReference>
<keyword evidence="23" id="KW-1185">Reference proteome</keyword>
<evidence type="ECO:0000259" key="21">
    <source>
        <dbReference type="Pfam" id="PF06747"/>
    </source>
</evidence>
<feature type="compositionally biased region" description="Low complexity" evidence="20">
    <location>
        <begin position="182"/>
        <end position="223"/>
    </location>
</feature>
<comment type="subcellular location">
    <subcellularLocation>
        <location evidence="3">Mitochondrion inner membrane</location>
        <topology evidence="3">Single-pass type II membrane protein</topology>
        <orientation evidence="3">Intermembrane side</orientation>
    </subcellularLocation>
</comment>
<dbReference type="GO" id="GO:0015035">
    <property type="term" value="F:protein-disulfide reductase activity"/>
    <property type="evidence" value="ECO:0007669"/>
    <property type="project" value="InterPro"/>
</dbReference>
<evidence type="ECO:0000256" key="7">
    <source>
        <dbReference type="ARBA" id="ARBA00022792"/>
    </source>
</evidence>
<dbReference type="Proteomes" id="UP001150941">
    <property type="component" value="Unassembled WGS sequence"/>
</dbReference>
<evidence type="ECO:0000256" key="4">
    <source>
        <dbReference type="ARBA" id="ARBA00013714"/>
    </source>
</evidence>
<keyword evidence="5" id="KW-0813">Transport</keyword>
<protein>
    <recommendedName>
        <fullName evidence="4">Mitochondrial intermembrane space import and assembly protein 40</fullName>
    </recommendedName>
    <alternativeName>
        <fullName evidence="19">Mitochondrial import inner membrane translocase TIM40</fullName>
    </alternativeName>
</protein>
<accession>A0A9W9P704</accession>
<dbReference type="OrthoDB" id="7481291at2759"/>
<evidence type="ECO:0000256" key="20">
    <source>
        <dbReference type="SAM" id="MobiDB-lite"/>
    </source>
</evidence>
<keyword evidence="7" id="KW-0999">Mitochondrion inner membrane</keyword>
<evidence type="ECO:0000256" key="5">
    <source>
        <dbReference type="ARBA" id="ARBA00022448"/>
    </source>
</evidence>
<keyword evidence="13" id="KW-0811">Translocation</keyword>
<dbReference type="PANTHER" id="PTHR21622">
    <property type="entry name" value="COILED-COIL-HELIX-COILED-COIL-HELIX DOMAIN CONTAINING 4"/>
    <property type="match status" value="1"/>
</dbReference>
<comment type="caution">
    <text evidence="22">The sequence shown here is derived from an EMBL/GenBank/DDBJ whole genome shotgun (WGS) entry which is preliminary data.</text>
</comment>
<feature type="region of interest" description="Disordered" evidence="20">
    <location>
        <begin position="174"/>
        <end position="251"/>
    </location>
</feature>
<evidence type="ECO:0000256" key="18">
    <source>
        <dbReference type="ARBA" id="ARBA00024980"/>
    </source>
</evidence>
<keyword evidence="14" id="KW-0496">Mitochondrion</keyword>
<feature type="compositionally biased region" description="Basic and acidic residues" evidence="20">
    <location>
        <begin position="236"/>
        <end position="251"/>
    </location>
</feature>